<keyword evidence="2" id="KW-1003">Cell membrane</keyword>
<evidence type="ECO:0000256" key="3">
    <source>
        <dbReference type="ARBA" id="ARBA00022692"/>
    </source>
</evidence>
<comment type="caution">
    <text evidence="10">The sequence shown here is derived from an EMBL/GenBank/DDBJ whole genome shotgun (WGS) entry which is preliminary data.</text>
</comment>
<keyword evidence="3 7" id="KW-0812">Transmembrane</keyword>
<feature type="domain" description="ABC3 transporter permease C-terminal" evidence="8">
    <location>
        <begin position="286"/>
        <end position="396"/>
    </location>
</feature>
<evidence type="ECO:0000256" key="6">
    <source>
        <dbReference type="ARBA" id="ARBA00038076"/>
    </source>
</evidence>
<proteinExistence type="inferred from homology"/>
<dbReference type="PANTHER" id="PTHR30572">
    <property type="entry name" value="MEMBRANE COMPONENT OF TRANSPORTER-RELATED"/>
    <property type="match status" value="1"/>
</dbReference>
<feature type="transmembrane region" description="Helical" evidence="7">
    <location>
        <begin position="282"/>
        <end position="307"/>
    </location>
</feature>
<dbReference type="Proteomes" id="UP001059480">
    <property type="component" value="Unassembled WGS sequence"/>
</dbReference>
<accession>A0ABT1WPU4</accession>
<feature type="domain" description="MacB-like periplasmic core" evidence="9">
    <location>
        <begin position="21"/>
        <end position="247"/>
    </location>
</feature>
<evidence type="ECO:0000313" key="10">
    <source>
        <dbReference type="EMBL" id="MCQ9210516.1"/>
    </source>
</evidence>
<evidence type="ECO:0000313" key="11">
    <source>
        <dbReference type="Proteomes" id="UP001059480"/>
    </source>
</evidence>
<keyword evidence="5 7" id="KW-0472">Membrane</keyword>
<evidence type="ECO:0000259" key="9">
    <source>
        <dbReference type="Pfam" id="PF12704"/>
    </source>
</evidence>
<reference evidence="10" key="2">
    <citation type="journal article" date="2023" name="Curr. Microbiol.">
        <title>Granulicatella seriolae sp. nov., a Novel Facultative Anaerobe Isolated from Yellowtail Marine Fish.</title>
        <authorList>
            <person name="Lee M."/>
            <person name="Choi Y.J."/>
            <person name="Farooq A."/>
            <person name="Jeong J.B."/>
            <person name="Jung M.Y."/>
        </authorList>
    </citation>
    <scope>NUCLEOTIDE SEQUENCE</scope>
    <source>
        <strain evidence="10">S8</strain>
    </source>
</reference>
<feature type="transmembrane region" description="Helical" evidence="7">
    <location>
        <begin position="367"/>
        <end position="389"/>
    </location>
</feature>
<dbReference type="RefSeq" id="WP_256945629.1">
    <property type="nucleotide sequence ID" value="NZ_JANHNZ010000009.1"/>
</dbReference>
<feature type="transmembrane region" description="Helical" evidence="7">
    <location>
        <begin position="21"/>
        <end position="42"/>
    </location>
</feature>
<reference evidence="10" key="1">
    <citation type="submission" date="2022-07" db="EMBL/GenBank/DDBJ databases">
        <authorList>
            <person name="Jung M.-Y."/>
            <person name="Lee M."/>
        </authorList>
    </citation>
    <scope>NUCLEOTIDE SEQUENCE</scope>
    <source>
        <strain evidence="10">S8</strain>
    </source>
</reference>
<dbReference type="PANTHER" id="PTHR30572:SF4">
    <property type="entry name" value="ABC TRANSPORTER PERMEASE YTRF"/>
    <property type="match status" value="1"/>
</dbReference>
<evidence type="ECO:0000256" key="1">
    <source>
        <dbReference type="ARBA" id="ARBA00004651"/>
    </source>
</evidence>
<gene>
    <name evidence="10" type="ORF">NPA36_08130</name>
</gene>
<feature type="transmembrane region" description="Helical" evidence="7">
    <location>
        <begin position="328"/>
        <end position="361"/>
    </location>
</feature>
<protein>
    <submittedName>
        <fullName evidence="10">ABC transporter permease</fullName>
    </submittedName>
</protein>
<evidence type="ECO:0000259" key="8">
    <source>
        <dbReference type="Pfam" id="PF02687"/>
    </source>
</evidence>
<dbReference type="Pfam" id="PF12704">
    <property type="entry name" value="MacB_PCD"/>
    <property type="match status" value="1"/>
</dbReference>
<dbReference type="InterPro" id="IPR025857">
    <property type="entry name" value="MacB_PCD"/>
</dbReference>
<dbReference type="InterPro" id="IPR050250">
    <property type="entry name" value="Macrolide_Exporter_MacB"/>
</dbReference>
<evidence type="ECO:0000256" key="5">
    <source>
        <dbReference type="ARBA" id="ARBA00023136"/>
    </source>
</evidence>
<keyword evidence="4 7" id="KW-1133">Transmembrane helix</keyword>
<keyword evidence="11" id="KW-1185">Reference proteome</keyword>
<comment type="subcellular location">
    <subcellularLocation>
        <location evidence="1">Cell membrane</location>
        <topology evidence="1">Multi-pass membrane protein</topology>
    </subcellularLocation>
</comment>
<evidence type="ECO:0000256" key="2">
    <source>
        <dbReference type="ARBA" id="ARBA00022475"/>
    </source>
</evidence>
<dbReference type="EMBL" id="JANHNZ010000009">
    <property type="protein sequence ID" value="MCQ9210516.1"/>
    <property type="molecule type" value="Genomic_DNA"/>
</dbReference>
<evidence type="ECO:0000256" key="4">
    <source>
        <dbReference type="ARBA" id="ARBA00022989"/>
    </source>
</evidence>
<sequence length="404" mass="43967">MKFSVLLSSAIRSLKGNARRTLLTMLGIIVGISSVITIISLGRGFQKATISSLTSGQENRVSINFYFNPTNPTMDFTTFSSFTQQDILGIEEIEGVHSAEIPASTSNSSNYVDLKTKNGNTSLTSDLIKSEGRAVSFGRPIEAVDNDGYQKVAVISERLASELYDSAENALGKGIVLSGNVFNIKGIKPFSGGISFNFSENQKPESEIEIPENTYHQLFRAPEPKQNLLVYLQPNVQTKVVANKVQDYLKEHGSLKQMGTYGYFDMSQILEQIGQVLDGLTYFVSAIAGISLFIAGVGVMNMMYISVSERTKEIGIRRSMGATKRSIQLQFLLEGIMITSIGGVVGYIFGIAIATIIALFLPFNISLDISAILLSIGISVFIGIVFSVFPARSAAEKDVIEILR</sequence>
<reference evidence="10" key="3">
    <citation type="journal article" date="2023" name="Microbiol. Resour. Announc.">
        <title>Draft Genome Sequence of Granulicatella sp. Strain S8, Isolated from a Marine Fish, Seriola quinqueradiata.</title>
        <authorList>
            <person name="Lee M."/>
            <person name="Farooq A."/>
            <person name="Jeong J.B."/>
            <person name="Jung M.Y."/>
        </authorList>
    </citation>
    <scope>NUCLEOTIDE SEQUENCE</scope>
    <source>
        <strain evidence="10">S8</strain>
    </source>
</reference>
<name>A0ABT1WPU4_9LACT</name>
<dbReference type="InterPro" id="IPR003838">
    <property type="entry name" value="ABC3_permease_C"/>
</dbReference>
<organism evidence="10 11">
    <name type="scientific">Granulicatella seriolae</name>
    <dbReference type="NCBI Taxonomy" id="2967226"/>
    <lineage>
        <taxon>Bacteria</taxon>
        <taxon>Bacillati</taxon>
        <taxon>Bacillota</taxon>
        <taxon>Bacilli</taxon>
        <taxon>Lactobacillales</taxon>
        <taxon>Carnobacteriaceae</taxon>
        <taxon>Granulicatella</taxon>
    </lineage>
</organism>
<dbReference type="Pfam" id="PF02687">
    <property type="entry name" value="FtsX"/>
    <property type="match status" value="1"/>
</dbReference>
<evidence type="ECO:0000256" key="7">
    <source>
        <dbReference type="SAM" id="Phobius"/>
    </source>
</evidence>
<comment type="similarity">
    <text evidence="6">Belongs to the ABC-4 integral membrane protein family.</text>
</comment>